<reference evidence="1" key="1">
    <citation type="submission" date="2018-05" db="EMBL/GenBank/DDBJ databases">
        <title>Complete Genome Sequences of Extremely Thermoacidophilic, Metal-Mobilizing Type-Strain Members of the Archaeal Family Sulfolobaceae: Acidianus brierleyi DSM-1651T, Acidianus sulfidivorans DSM-18786T, Metallosphaera hakonensis DSM-7519T, and Metallosphaera prunae DSM-10039T.</title>
        <authorList>
            <person name="Counts J.A."/>
            <person name="Kelly R.M."/>
        </authorList>
    </citation>
    <scope>NUCLEOTIDE SEQUENCE [LARGE SCALE GENOMIC DNA]</scope>
    <source>
        <strain evidence="1">HO1-1</strain>
    </source>
</reference>
<evidence type="ECO:0000313" key="2">
    <source>
        <dbReference type="Proteomes" id="UP000247586"/>
    </source>
</evidence>
<protein>
    <submittedName>
        <fullName evidence="1">Uncharacterized protein</fullName>
    </submittedName>
</protein>
<gene>
    <name evidence="1" type="ORF">DFR87_08175</name>
</gene>
<dbReference type="AlphaFoldDB" id="A0A2U9IX07"/>
<name>A0A2U9IX07_9CREN</name>
<dbReference type="Proteomes" id="UP000247586">
    <property type="component" value="Chromosome"/>
</dbReference>
<accession>A0A2U9IX07</accession>
<dbReference type="KEGG" id="mhk:DFR87_08175"/>
<organism evidence="1 2">
    <name type="scientific">Metallosphaera hakonensis JCM 8857 = DSM 7519</name>
    <dbReference type="NCBI Taxonomy" id="1293036"/>
    <lineage>
        <taxon>Archaea</taxon>
        <taxon>Thermoproteota</taxon>
        <taxon>Thermoprotei</taxon>
        <taxon>Sulfolobales</taxon>
        <taxon>Sulfolobaceae</taxon>
        <taxon>Metallosphaera</taxon>
    </lineage>
</organism>
<keyword evidence="2" id="KW-1185">Reference proteome</keyword>
<proteinExistence type="predicted"/>
<evidence type="ECO:0000313" key="1">
    <source>
        <dbReference type="EMBL" id="AWS00642.1"/>
    </source>
</evidence>
<sequence>MIAGIATAIALAYLSVVIASLPLYPFHDRPFRDDMETGIYLGKGQYSVLYFPQTAFEVNGSTVYLSYLNMQPNYTWPIFNGPNCATGSRLVIEPANISTSPNGTATFIVTLKGNGFIHMIGDNRFYKVVAFQEQLTADNITITVTLSLNNVPPGQLKIPIWNNCQVEYVNVTIYNSTLN</sequence>
<dbReference type="EMBL" id="CP029287">
    <property type="protein sequence ID" value="AWS00642.1"/>
    <property type="molecule type" value="Genomic_DNA"/>
</dbReference>
<dbReference type="OrthoDB" id="34616at2157"/>